<proteinExistence type="inferred from homology"/>
<dbReference type="SUPFAM" id="SSF53720">
    <property type="entry name" value="ALDH-like"/>
    <property type="match status" value="1"/>
</dbReference>
<dbReference type="InterPro" id="IPR016162">
    <property type="entry name" value="Ald_DH_N"/>
</dbReference>
<dbReference type="CDD" id="cd07139">
    <property type="entry name" value="ALDH_AldA-Rv0768"/>
    <property type="match status" value="1"/>
</dbReference>
<dbReference type="PROSITE" id="PS00687">
    <property type="entry name" value="ALDEHYDE_DEHYDR_GLU"/>
    <property type="match status" value="1"/>
</dbReference>
<feature type="active site" evidence="3">
    <location>
        <position position="261"/>
    </location>
</feature>
<dbReference type="InterPro" id="IPR015590">
    <property type="entry name" value="Aldehyde_DH_dom"/>
</dbReference>
<dbReference type="InterPro" id="IPR029510">
    <property type="entry name" value="Ald_DH_CS_GLU"/>
</dbReference>
<evidence type="ECO:0000256" key="1">
    <source>
        <dbReference type="ARBA" id="ARBA00009986"/>
    </source>
</evidence>
<keyword evidence="7" id="KW-1185">Reference proteome</keyword>
<dbReference type="FunFam" id="3.40.605.10:FF:000007">
    <property type="entry name" value="NAD/NADP-dependent betaine aldehyde dehydrogenase"/>
    <property type="match status" value="1"/>
</dbReference>
<evidence type="ECO:0000313" key="7">
    <source>
        <dbReference type="Proteomes" id="UP000279959"/>
    </source>
</evidence>
<dbReference type="PANTHER" id="PTHR42804:SF1">
    <property type="entry name" value="ALDEHYDE DEHYDROGENASE-RELATED"/>
    <property type="match status" value="1"/>
</dbReference>
<feature type="domain" description="Aldehyde dehydrogenase" evidence="5">
    <location>
        <begin position="24"/>
        <end position="485"/>
    </location>
</feature>
<sequence>MATLASRTAPAVAHPDRFFIDGEWVAPSAGASFQVVTPSTEEVYLTVAEAQAQDMDRAIAAARRAFDHGPWPRMSHAERAAYLNAMGEALTARQAEIADMWTSEMGALRSLSGAMVPASIGAMHYYADLAENFVFEERHKPAVGHTGLLVREPVGVVAAIVPWNAPFKLIIYKIAPALLAGCTIVLKPSPEAPATALLMAEIAQAVGLPAGVLNVLVADRGVSERLVRSPDVDKVTFTGSSGAGRKIASICGERVARCTLELGGKSAAVVLEDYDVAAVARTLAQSTPVLTGQVCASLTRVIVPRNRHDALLDAMVAEFARLKVGDPFDPAIQMGPLATARQRDIVENYIGKGQADGAVLATGGKRPASLNRGFFIEPTVFGQVDNQMTIAREEIFGPVVSVIPAASEAQAIDIANDSPFGLNAAVFTNDPDRAYAAARNLRTGTIGQNGMRTDFTIAFGGFKQSGIGREGGVEGLLPFLETKTIVLDGPPMHLDS</sequence>
<comment type="similarity">
    <text evidence="1 4">Belongs to the aldehyde dehydrogenase family.</text>
</comment>
<reference evidence="6 7" key="1">
    <citation type="submission" date="2018-05" db="EMBL/GenBank/DDBJ databases">
        <title>Complete Genome Sequence of the Nonylphenol-Degrading Bacterium Sphingobium amiense DSM 16289T.</title>
        <authorList>
            <person name="Ootsuka M."/>
            <person name="Nishizawa T."/>
            <person name="Ohta H."/>
        </authorList>
    </citation>
    <scope>NUCLEOTIDE SEQUENCE [LARGE SCALE GENOMIC DNA]</scope>
    <source>
        <strain evidence="6 7">DSM 16289</strain>
    </source>
</reference>
<evidence type="ECO:0000313" key="6">
    <source>
        <dbReference type="EMBL" id="BBD98402.1"/>
    </source>
</evidence>
<dbReference type="KEGG" id="sami:SAMIE_1019030"/>
<dbReference type="EMBL" id="AP018664">
    <property type="protein sequence ID" value="BBD98402.1"/>
    <property type="molecule type" value="Genomic_DNA"/>
</dbReference>
<dbReference type="InterPro" id="IPR016163">
    <property type="entry name" value="Ald_DH_C"/>
</dbReference>
<organism evidence="6 7">
    <name type="scientific">Sphingobium amiense</name>
    <dbReference type="NCBI Taxonomy" id="135719"/>
    <lineage>
        <taxon>Bacteria</taxon>
        <taxon>Pseudomonadati</taxon>
        <taxon>Pseudomonadota</taxon>
        <taxon>Alphaproteobacteria</taxon>
        <taxon>Sphingomonadales</taxon>
        <taxon>Sphingomonadaceae</taxon>
        <taxon>Sphingobium</taxon>
    </lineage>
</organism>
<evidence type="ECO:0000256" key="2">
    <source>
        <dbReference type="ARBA" id="ARBA00023002"/>
    </source>
</evidence>
<dbReference type="Pfam" id="PF00171">
    <property type="entry name" value="Aldedh"/>
    <property type="match status" value="1"/>
</dbReference>
<accession>A0A494WCQ3</accession>
<gene>
    <name evidence="6" type="ORF">SAMIE_1019030</name>
</gene>
<evidence type="ECO:0000259" key="5">
    <source>
        <dbReference type="Pfam" id="PF00171"/>
    </source>
</evidence>
<dbReference type="Proteomes" id="UP000279959">
    <property type="component" value="Chromosome"/>
</dbReference>
<evidence type="ECO:0000256" key="3">
    <source>
        <dbReference type="PROSITE-ProRule" id="PRU10007"/>
    </source>
</evidence>
<dbReference type="Gene3D" id="3.40.309.10">
    <property type="entry name" value="Aldehyde Dehydrogenase, Chain A, domain 2"/>
    <property type="match status" value="1"/>
</dbReference>
<evidence type="ECO:0000256" key="4">
    <source>
        <dbReference type="RuleBase" id="RU003345"/>
    </source>
</evidence>
<protein>
    <submittedName>
        <fullName evidence="6">Aldehyde dehydrogenase</fullName>
    </submittedName>
</protein>
<dbReference type="Gene3D" id="3.40.605.10">
    <property type="entry name" value="Aldehyde Dehydrogenase, Chain A, domain 1"/>
    <property type="match status" value="1"/>
</dbReference>
<name>A0A494WCQ3_9SPHN</name>
<dbReference type="AlphaFoldDB" id="A0A494WCQ3"/>
<dbReference type="GO" id="GO:0016620">
    <property type="term" value="F:oxidoreductase activity, acting on the aldehyde or oxo group of donors, NAD or NADP as acceptor"/>
    <property type="evidence" value="ECO:0007669"/>
    <property type="project" value="InterPro"/>
</dbReference>
<dbReference type="InterPro" id="IPR016161">
    <property type="entry name" value="Ald_DH/histidinol_DH"/>
</dbReference>
<keyword evidence="2 4" id="KW-0560">Oxidoreductase</keyword>
<dbReference type="PANTHER" id="PTHR42804">
    <property type="entry name" value="ALDEHYDE DEHYDROGENASE"/>
    <property type="match status" value="1"/>
</dbReference>
<dbReference type="RefSeq" id="WP_066701194.1">
    <property type="nucleotide sequence ID" value="NZ_AP018664.1"/>
</dbReference>